<reference evidence="1" key="1">
    <citation type="submission" date="2022-12" db="EMBL/GenBank/DDBJ databases">
        <authorList>
            <person name="Petersen C."/>
        </authorList>
    </citation>
    <scope>NUCLEOTIDE SEQUENCE</scope>
    <source>
        <strain evidence="1">IBT 29495</strain>
    </source>
</reference>
<keyword evidence="2" id="KW-1185">Reference proteome</keyword>
<dbReference type="AlphaFoldDB" id="A0A9W9Y250"/>
<comment type="caution">
    <text evidence="1">The sequence shown here is derived from an EMBL/GenBank/DDBJ whole genome shotgun (WGS) entry which is preliminary data.</text>
</comment>
<organism evidence="1 2">
    <name type="scientific">Penicillium fimorum</name>
    <dbReference type="NCBI Taxonomy" id="1882269"/>
    <lineage>
        <taxon>Eukaryota</taxon>
        <taxon>Fungi</taxon>
        <taxon>Dikarya</taxon>
        <taxon>Ascomycota</taxon>
        <taxon>Pezizomycotina</taxon>
        <taxon>Eurotiomycetes</taxon>
        <taxon>Eurotiomycetidae</taxon>
        <taxon>Eurotiales</taxon>
        <taxon>Aspergillaceae</taxon>
        <taxon>Penicillium</taxon>
    </lineage>
</organism>
<dbReference type="EMBL" id="JAPWDS010000002">
    <property type="protein sequence ID" value="KAJ5514403.1"/>
    <property type="molecule type" value="Genomic_DNA"/>
</dbReference>
<evidence type="ECO:0000313" key="2">
    <source>
        <dbReference type="Proteomes" id="UP001149954"/>
    </source>
</evidence>
<name>A0A9W9Y250_9EURO</name>
<gene>
    <name evidence="1" type="ORF">N7463_003955</name>
</gene>
<dbReference type="OrthoDB" id="4364220at2759"/>
<reference evidence="1" key="2">
    <citation type="journal article" date="2023" name="IMA Fungus">
        <title>Comparative genomic study of the Penicillium genus elucidates a diverse pangenome and 15 lateral gene transfer events.</title>
        <authorList>
            <person name="Petersen C."/>
            <person name="Sorensen T."/>
            <person name="Nielsen M.R."/>
            <person name="Sondergaard T.E."/>
            <person name="Sorensen J.L."/>
            <person name="Fitzpatrick D.A."/>
            <person name="Frisvad J.C."/>
            <person name="Nielsen K.L."/>
        </authorList>
    </citation>
    <scope>NUCLEOTIDE SEQUENCE</scope>
    <source>
        <strain evidence="1">IBT 29495</strain>
    </source>
</reference>
<sequence length="114" mass="12890">MSEFAKAFYESHFPLESLKYAFVTTVVQEKTMPFLRDHIYLSQEGLGFPPKEPQTWESPSPEFCGILGTPIGKVVAALVLCAYGQSVKRIPRIVTFHTGSNPCEYNLRFDIEDV</sequence>
<accession>A0A9W9Y250</accession>
<evidence type="ECO:0000313" key="1">
    <source>
        <dbReference type="EMBL" id="KAJ5514403.1"/>
    </source>
</evidence>
<protein>
    <submittedName>
        <fullName evidence="1">Uncharacterized protein</fullName>
    </submittedName>
</protein>
<dbReference type="Proteomes" id="UP001149954">
    <property type="component" value="Unassembled WGS sequence"/>
</dbReference>
<proteinExistence type="predicted"/>